<protein>
    <recommendedName>
        <fullName evidence="4">Glycosyltransferase RgtA/B/C/D-like domain-containing protein</fullName>
    </recommendedName>
</protein>
<feature type="transmembrane region" description="Helical" evidence="1">
    <location>
        <begin position="260"/>
        <end position="283"/>
    </location>
</feature>
<feature type="transmembrane region" description="Helical" evidence="1">
    <location>
        <begin position="176"/>
        <end position="192"/>
    </location>
</feature>
<feature type="transmembrane region" description="Helical" evidence="1">
    <location>
        <begin position="295"/>
        <end position="312"/>
    </location>
</feature>
<organism evidence="2 3">
    <name type="scientific">Candidatus Curtissbacteria bacterium RIFCSPLOWO2_12_FULL_38_9</name>
    <dbReference type="NCBI Taxonomy" id="1797735"/>
    <lineage>
        <taxon>Bacteria</taxon>
        <taxon>Candidatus Curtissiibacteriota</taxon>
    </lineage>
</organism>
<sequence>MVLTFLIVVLAVFFRIFKYTERIKIIADHSRDVQVATYAGDNLKFPLTGNFASAGPFFYGPWWYYFLEVVSFIPIGTLKFWYIATTLSLFFIFLIFKLGQEIENKFLGILAALFAAVSPAQIQNSLGVWNPSITPLLVLLSLFFAVRSIKNAKFYNLFFVSFFTVLAFTIHFQNILILPIIPITMAIVYFQFRNRKKLLWPLLFLIIGAFIPLIPLIYFDITNYWFNSRNFLIYLLVDQYKIWVPNRWLTYATIYWPQTVSYIIGGSVVLSFVLIFSIGSLVLINLKKVTKNTPFFLIAITFFIEIILFRYYRGERVLYLSYFSHPTLFILSAWAVYKIIRINRLIGFVFLLLITFFTVNRVMLDIHSDAINLGGVEALKKDIYNTFPSSTFNIWECSQYGAPGHPLSYFIYEDGRESSSGINISVCENPGQRLEWELMTKMHLQGRFKDGSPFFKNVSTEITYKDTIEWWQKSPPKKGQGNFWKFVIENRFGN</sequence>
<comment type="caution">
    <text evidence="2">The sequence shown here is derived from an EMBL/GenBank/DDBJ whole genome shotgun (WGS) entry which is preliminary data.</text>
</comment>
<dbReference type="EMBL" id="MFBY01000048">
    <property type="protein sequence ID" value="OGE12852.1"/>
    <property type="molecule type" value="Genomic_DNA"/>
</dbReference>
<proteinExistence type="predicted"/>
<keyword evidence="1" id="KW-0472">Membrane</keyword>
<accession>A0A1F5I909</accession>
<evidence type="ECO:0000313" key="2">
    <source>
        <dbReference type="EMBL" id="OGE12852.1"/>
    </source>
</evidence>
<name>A0A1F5I909_9BACT</name>
<keyword evidence="1" id="KW-0812">Transmembrane</keyword>
<evidence type="ECO:0000256" key="1">
    <source>
        <dbReference type="SAM" id="Phobius"/>
    </source>
</evidence>
<feature type="transmembrane region" description="Helical" evidence="1">
    <location>
        <begin position="128"/>
        <end position="146"/>
    </location>
</feature>
<evidence type="ECO:0008006" key="4">
    <source>
        <dbReference type="Google" id="ProtNLM"/>
    </source>
</evidence>
<feature type="transmembrane region" description="Helical" evidence="1">
    <location>
        <begin position="153"/>
        <end position="170"/>
    </location>
</feature>
<dbReference type="AlphaFoldDB" id="A0A1F5I909"/>
<feature type="transmembrane region" description="Helical" evidence="1">
    <location>
        <begin position="106"/>
        <end position="122"/>
    </location>
</feature>
<evidence type="ECO:0000313" key="3">
    <source>
        <dbReference type="Proteomes" id="UP000177300"/>
    </source>
</evidence>
<feature type="transmembrane region" description="Helical" evidence="1">
    <location>
        <begin position="344"/>
        <end position="364"/>
    </location>
</feature>
<feature type="transmembrane region" description="Helical" evidence="1">
    <location>
        <begin position="80"/>
        <end position="99"/>
    </location>
</feature>
<keyword evidence="1" id="KW-1133">Transmembrane helix</keyword>
<feature type="transmembrane region" description="Helical" evidence="1">
    <location>
        <begin position="199"/>
        <end position="219"/>
    </location>
</feature>
<feature type="transmembrane region" description="Helical" evidence="1">
    <location>
        <begin position="318"/>
        <end position="337"/>
    </location>
</feature>
<reference evidence="2 3" key="1">
    <citation type="journal article" date="2016" name="Nat. Commun.">
        <title>Thousands of microbial genomes shed light on interconnected biogeochemical processes in an aquifer system.</title>
        <authorList>
            <person name="Anantharaman K."/>
            <person name="Brown C.T."/>
            <person name="Hug L.A."/>
            <person name="Sharon I."/>
            <person name="Castelle C.J."/>
            <person name="Probst A.J."/>
            <person name="Thomas B.C."/>
            <person name="Singh A."/>
            <person name="Wilkins M.J."/>
            <person name="Karaoz U."/>
            <person name="Brodie E.L."/>
            <person name="Williams K.H."/>
            <person name="Hubbard S.S."/>
            <person name="Banfield J.F."/>
        </authorList>
    </citation>
    <scope>NUCLEOTIDE SEQUENCE [LARGE SCALE GENOMIC DNA]</scope>
</reference>
<gene>
    <name evidence="2" type="ORF">A3G14_00925</name>
</gene>
<dbReference type="Proteomes" id="UP000177300">
    <property type="component" value="Unassembled WGS sequence"/>
</dbReference>